<accession>A0A976M3H6</accession>
<dbReference type="Gene3D" id="3.40.50.300">
    <property type="entry name" value="P-loop containing nucleotide triphosphate hydrolases"/>
    <property type="match status" value="1"/>
</dbReference>
<dbReference type="GO" id="GO:0006281">
    <property type="term" value="P:DNA repair"/>
    <property type="evidence" value="ECO:0007669"/>
    <property type="project" value="TreeGrafter"/>
</dbReference>
<dbReference type="SUPFAM" id="SSF56784">
    <property type="entry name" value="HAD-like"/>
    <property type="match status" value="1"/>
</dbReference>
<dbReference type="InterPro" id="IPR036412">
    <property type="entry name" value="HAD-like_sf"/>
</dbReference>
<evidence type="ECO:0008006" key="3">
    <source>
        <dbReference type="Google" id="ProtNLM"/>
    </source>
</evidence>
<gene>
    <name evidence="1" type="ORF">MACJ_000087</name>
</gene>
<dbReference type="InterPro" id="IPR013954">
    <property type="entry name" value="PNK3P"/>
</dbReference>
<dbReference type="OrthoDB" id="19045at2759"/>
<evidence type="ECO:0000313" key="1">
    <source>
        <dbReference type="EMBL" id="UKJ87649.2"/>
    </source>
</evidence>
<dbReference type="InterPro" id="IPR006549">
    <property type="entry name" value="HAD-SF_hydro_IIIA"/>
</dbReference>
<dbReference type="GO" id="GO:0046403">
    <property type="term" value="F:polynucleotide 3'-phosphatase activity"/>
    <property type="evidence" value="ECO:0007669"/>
    <property type="project" value="TreeGrafter"/>
</dbReference>
<dbReference type="Proteomes" id="UP000244803">
    <property type="component" value="Chromosome 1"/>
</dbReference>
<dbReference type="PANTHER" id="PTHR12083:SF9">
    <property type="entry name" value="BIFUNCTIONAL POLYNUCLEOTIDE PHOSPHATASE_KINASE"/>
    <property type="match status" value="1"/>
</dbReference>
<protein>
    <recommendedName>
        <fullName evidence="3">Bifunctional polynucleotide phosphatase/kinase</fullName>
    </recommendedName>
</protein>
<dbReference type="GO" id="GO:0003690">
    <property type="term" value="F:double-stranded DNA binding"/>
    <property type="evidence" value="ECO:0007669"/>
    <property type="project" value="TreeGrafter"/>
</dbReference>
<evidence type="ECO:0000313" key="2">
    <source>
        <dbReference type="Proteomes" id="UP000244803"/>
    </source>
</evidence>
<dbReference type="Pfam" id="PF08645">
    <property type="entry name" value="PNK3P"/>
    <property type="match status" value="1"/>
</dbReference>
<dbReference type="AlphaFoldDB" id="A0A976M3H6"/>
<reference evidence="1" key="1">
    <citation type="submission" date="2022-07" db="EMBL/GenBank/DDBJ databases">
        <title>Evaluation of T. orientalis genome assembly methods using nanopore sequencing and analysis of variation between genomes.</title>
        <authorList>
            <person name="Yam J."/>
            <person name="Micallef M.L."/>
            <person name="Liu M."/>
            <person name="Djordjevic S.P."/>
            <person name="Bogema D.R."/>
            <person name="Jenkins C."/>
        </authorList>
    </citation>
    <scope>NUCLEOTIDE SEQUENCE</scope>
    <source>
        <strain evidence="1">Fish Creek</strain>
    </source>
</reference>
<dbReference type="Gene3D" id="3.40.50.1000">
    <property type="entry name" value="HAD superfamily/HAD-like"/>
    <property type="match status" value="1"/>
</dbReference>
<dbReference type="SUPFAM" id="SSF52540">
    <property type="entry name" value="P-loop containing nucleoside triphosphate hydrolases"/>
    <property type="match status" value="1"/>
</dbReference>
<dbReference type="EMBL" id="CP056065">
    <property type="protein sequence ID" value="UKJ87649.2"/>
    <property type="molecule type" value="Genomic_DNA"/>
</dbReference>
<dbReference type="InterPro" id="IPR023214">
    <property type="entry name" value="HAD_sf"/>
</dbReference>
<dbReference type="NCBIfam" id="TIGR01662">
    <property type="entry name" value="HAD-SF-IIIA"/>
    <property type="match status" value="1"/>
</dbReference>
<name>A0A976M3H6_THEOR</name>
<dbReference type="PANTHER" id="PTHR12083">
    <property type="entry name" value="BIFUNCTIONAL POLYNUCLEOTIDE PHOSPHATASE/KINASE"/>
    <property type="match status" value="1"/>
</dbReference>
<dbReference type="GO" id="GO:0046404">
    <property type="term" value="F:ATP-dependent polydeoxyribonucleotide 5'-hydroxyl-kinase activity"/>
    <property type="evidence" value="ECO:0007669"/>
    <property type="project" value="TreeGrafter"/>
</dbReference>
<organism evidence="1 2">
    <name type="scientific">Theileria orientalis</name>
    <dbReference type="NCBI Taxonomy" id="68886"/>
    <lineage>
        <taxon>Eukaryota</taxon>
        <taxon>Sar</taxon>
        <taxon>Alveolata</taxon>
        <taxon>Apicomplexa</taxon>
        <taxon>Aconoidasida</taxon>
        <taxon>Piroplasmida</taxon>
        <taxon>Theileriidae</taxon>
        <taxon>Theileria</taxon>
    </lineage>
</organism>
<sequence length="442" mass="51221">MDEFVFKCPEGWTMYRSVLYKRHKDPKPSTRFAIFDMDNTLMFTPSLFVQELAKGVALQVAKPAIPNDFVLFSKNLRDKLLSELDKGRGILVVSNQRGLLENFQFVYRILERVDLLLKEIDLPLYIFLATRHDIYRKPAPGILLFFEKYLNSGLKIEFSDSFYVGDAAGRRLPYKVSSIMLRNILNRLKSIDFSKHRYYNIDREGNVVHVDANAIISRMTISKMRNVFAYDFSDCDMKFAINSGMRFFTPDEYFYDLPPYELKVKFDPKSIGLDPFFPTVQSGLIVLIGNLSSGKTHLAKNCTKFNQISESNFGSHEQFMRALKVMFSEGKNVVIDDTNHVATKRVELVRLAHSFNIYVTFVHLDLSQNLINHLNKIRRLYSDEGTYEFFDVPDKTESFHKKSELKLKVERPTLAEGADVIYTIVDDCFPMEHNKLTLLHLP</sequence>
<proteinExistence type="predicted"/>
<dbReference type="InterPro" id="IPR027417">
    <property type="entry name" value="P-loop_NTPase"/>
</dbReference>